<organism evidence="1 2">
    <name type="scientific">Dermacentor silvarum</name>
    <name type="common">Tick</name>
    <dbReference type="NCBI Taxonomy" id="543639"/>
    <lineage>
        <taxon>Eukaryota</taxon>
        <taxon>Metazoa</taxon>
        <taxon>Ecdysozoa</taxon>
        <taxon>Arthropoda</taxon>
        <taxon>Chelicerata</taxon>
        <taxon>Arachnida</taxon>
        <taxon>Acari</taxon>
        <taxon>Parasitiformes</taxon>
        <taxon>Ixodida</taxon>
        <taxon>Ixodoidea</taxon>
        <taxon>Ixodidae</taxon>
        <taxon>Rhipicephalinae</taxon>
        <taxon>Dermacentor</taxon>
    </lineage>
</organism>
<dbReference type="EMBL" id="CM023470">
    <property type="protein sequence ID" value="KAH7981378.1"/>
    <property type="molecule type" value="Genomic_DNA"/>
</dbReference>
<dbReference type="Proteomes" id="UP000821865">
    <property type="component" value="Chromosome 1"/>
</dbReference>
<evidence type="ECO:0000313" key="1">
    <source>
        <dbReference type="EMBL" id="KAH7981378.1"/>
    </source>
</evidence>
<accession>A0ACB8E425</accession>
<proteinExistence type="predicted"/>
<comment type="caution">
    <text evidence="1">The sequence shown here is derived from an EMBL/GenBank/DDBJ whole genome shotgun (WGS) entry which is preliminary data.</text>
</comment>
<protein>
    <submittedName>
        <fullName evidence="1">Uncharacterized protein</fullName>
    </submittedName>
</protein>
<gene>
    <name evidence="1" type="ORF">HPB49_023478</name>
</gene>
<keyword evidence="2" id="KW-1185">Reference proteome</keyword>
<name>A0ACB8E425_DERSI</name>
<sequence length="256" mass="28292">MQLYLGSSKALSKSSKMTWRRCASARAQLQAAVLANLKEFLRPEFVKETSHIASDAPVLVNDADGSPRLSLLGGTHRCQRSDAAAVDASSCTCCLETKSTECIAEFHCGLWLGVHHQTTPEGQPLLVCHLHATPPRGVCASCLTLRSLHDAAGGETLPEERKKAVLLSNLGFEGQRLCYDLTSQVDPATLQFQDIIRLLDKHYEDSTNSLIHRIIFRDRRQQPGESFQDFVTSLHRLAPACAFGAWHDESLRDQIL</sequence>
<reference evidence="1" key="1">
    <citation type="submission" date="2020-05" db="EMBL/GenBank/DDBJ databases">
        <title>Large-scale comparative analyses of tick genomes elucidate their genetic diversity and vector capacities.</title>
        <authorList>
            <person name="Jia N."/>
            <person name="Wang J."/>
            <person name="Shi W."/>
            <person name="Du L."/>
            <person name="Sun Y."/>
            <person name="Zhan W."/>
            <person name="Jiang J."/>
            <person name="Wang Q."/>
            <person name="Zhang B."/>
            <person name="Ji P."/>
            <person name="Sakyi L.B."/>
            <person name="Cui X."/>
            <person name="Yuan T."/>
            <person name="Jiang B."/>
            <person name="Yang W."/>
            <person name="Lam T.T.-Y."/>
            <person name="Chang Q."/>
            <person name="Ding S."/>
            <person name="Wang X."/>
            <person name="Zhu J."/>
            <person name="Ruan X."/>
            <person name="Zhao L."/>
            <person name="Wei J."/>
            <person name="Que T."/>
            <person name="Du C."/>
            <person name="Cheng J."/>
            <person name="Dai P."/>
            <person name="Han X."/>
            <person name="Huang E."/>
            <person name="Gao Y."/>
            <person name="Liu J."/>
            <person name="Shao H."/>
            <person name="Ye R."/>
            <person name="Li L."/>
            <person name="Wei W."/>
            <person name="Wang X."/>
            <person name="Wang C."/>
            <person name="Yang T."/>
            <person name="Huo Q."/>
            <person name="Li W."/>
            <person name="Guo W."/>
            <person name="Chen H."/>
            <person name="Zhou L."/>
            <person name="Ni X."/>
            <person name="Tian J."/>
            <person name="Zhou Y."/>
            <person name="Sheng Y."/>
            <person name="Liu T."/>
            <person name="Pan Y."/>
            <person name="Xia L."/>
            <person name="Li J."/>
            <person name="Zhao F."/>
            <person name="Cao W."/>
        </authorList>
    </citation>
    <scope>NUCLEOTIDE SEQUENCE</scope>
    <source>
        <strain evidence="1">Dsil-2018</strain>
    </source>
</reference>
<evidence type="ECO:0000313" key="2">
    <source>
        <dbReference type="Proteomes" id="UP000821865"/>
    </source>
</evidence>